<proteinExistence type="predicted"/>
<protein>
    <submittedName>
        <fullName evidence="4">Phosphinothricin acetyltransferase</fullName>
        <ecNumber evidence="4">2.3.1.183</ecNumber>
    </submittedName>
</protein>
<reference evidence="4 5" key="1">
    <citation type="submission" date="2021-03" db="EMBL/GenBank/DDBJ databases">
        <title>Genomic Encyclopedia of Type Strains, Phase IV (KMG-IV): sequencing the most valuable type-strain genomes for metagenomic binning, comparative biology and taxonomic classification.</title>
        <authorList>
            <person name="Goeker M."/>
        </authorList>
    </citation>
    <scope>NUCLEOTIDE SEQUENCE [LARGE SCALE GENOMIC DNA]</scope>
    <source>
        <strain evidence="4 5">DSM 14349</strain>
    </source>
</reference>
<dbReference type="CDD" id="cd04301">
    <property type="entry name" value="NAT_SF"/>
    <property type="match status" value="1"/>
</dbReference>
<organism evidence="4 5">
    <name type="scientific">Paenibacillus turicensis</name>
    <dbReference type="NCBI Taxonomy" id="160487"/>
    <lineage>
        <taxon>Bacteria</taxon>
        <taxon>Bacillati</taxon>
        <taxon>Bacillota</taxon>
        <taxon>Bacilli</taxon>
        <taxon>Bacillales</taxon>
        <taxon>Paenibacillaceae</taxon>
        <taxon>Paenibacillus</taxon>
    </lineage>
</organism>
<name>A0ABS4FTW2_9BACL</name>
<gene>
    <name evidence="4" type="ORF">J2Z32_002628</name>
</gene>
<accession>A0ABS4FTW2</accession>
<sequence>MRIRIATIDDLPQLLEIYNYEVLNGVATFDLAPKTLEERADWFHKHNCNNHPLIVAEIEGHIAGYASLSSYRDKEAYNSTVELSVYIAARYRNQGVATTLMTAIIEMAQKDNLTHMIISVITAGNEGSRRLHEKFGFTFCGVIPEVGFKFDKYHSIENYSLKV</sequence>
<evidence type="ECO:0000259" key="3">
    <source>
        <dbReference type="PROSITE" id="PS51186"/>
    </source>
</evidence>
<dbReference type="PANTHER" id="PTHR43072">
    <property type="entry name" value="N-ACETYLTRANSFERASE"/>
    <property type="match status" value="1"/>
</dbReference>
<evidence type="ECO:0000256" key="1">
    <source>
        <dbReference type="ARBA" id="ARBA00022679"/>
    </source>
</evidence>
<dbReference type="Gene3D" id="3.40.630.30">
    <property type="match status" value="1"/>
</dbReference>
<keyword evidence="1 4" id="KW-0808">Transferase</keyword>
<dbReference type="InterPro" id="IPR000182">
    <property type="entry name" value="GNAT_dom"/>
</dbReference>
<evidence type="ECO:0000256" key="2">
    <source>
        <dbReference type="ARBA" id="ARBA00023315"/>
    </source>
</evidence>
<evidence type="ECO:0000313" key="4">
    <source>
        <dbReference type="EMBL" id="MBP1905980.1"/>
    </source>
</evidence>
<dbReference type="InterPro" id="IPR016181">
    <property type="entry name" value="Acyl_CoA_acyltransferase"/>
</dbReference>
<feature type="domain" description="N-acetyltransferase" evidence="3">
    <location>
        <begin position="1"/>
        <end position="157"/>
    </location>
</feature>
<dbReference type="EMBL" id="JAGGKG010000011">
    <property type="protein sequence ID" value="MBP1905980.1"/>
    <property type="molecule type" value="Genomic_DNA"/>
</dbReference>
<dbReference type="Proteomes" id="UP001519272">
    <property type="component" value="Unassembled WGS sequence"/>
</dbReference>
<dbReference type="PROSITE" id="PS51186">
    <property type="entry name" value="GNAT"/>
    <property type="match status" value="1"/>
</dbReference>
<dbReference type="RefSeq" id="WP_210089581.1">
    <property type="nucleotide sequence ID" value="NZ_JAGGKG010000011.1"/>
</dbReference>
<keyword evidence="2 4" id="KW-0012">Acyltransferase</keyword>
<dbReference type="GO" id="GO:0102971">
    <property type="term" value="F:phosphinothricin N-acetyltransferase activity"/>
    <property type="evidence" value="ECO:0007669"/>
    <property type="project" value="UniProtKB-EC"/>
</dbReference>
<evidence type="ECO:0000313" key="5">
    <source>
        <dbReference type="Proteomes" id="UP001519272"/>
    </source>
</evidence>
<keyword evidence="5" id="KW-1185">Reference proteome</keyword>
<comment type="caution">
    <text evidence="4">The sequence shown here is derived from an EMBL/GenBank/DDBJ whole genome shotgun (WGS) entry which is preliminary data.</text>
</comment>
<dbReference type="PANTHER" id="PTHR43072:SF23">
    <property type="entry name" value="UPF0039 PROTEIN C11D3.02C"/>
    <property type="match status" value="1"/>
</dbReference>
<dbReference type="Pfam" id="PF00583">
    <property type="entry name" value="Acetyltransf_1"/>
    <property type="match status" value="1"/>
</dbReference>
<dbReference type="EC" id="2.3.1.183" evidence="4"/>
<dbReference type="SUPFAM" id="SSF55729">
    <property type="entry name" value="Acyl-CoA N-acyltransferases (Nat)"/>
    <property type="match status" value="1"/>
</dbReference>